<dbReference type="Proteomes" id="UP000590442">
    <property type="component" value="Unassembled WGS sequence"/>
</dbReference>
<feature type="compositionally biased region" description="Polar residues" evidence="1">
    <location>
        <begin position="1"/>
        <end position="22"/>
    </location>
</feature>
<feature type="region of interest" description="Disordered" evidence="1">
    <location>
        <begin position="1"/>
        <end position="23"/>
    </location>
</feature>
<evidence type="ECO:0000256" key="1">
    <source>
        <dbReference type="SAM" id="MobiDB-lite"/>
    </source>
</evidence>
<organism evidence="2 3">
    <name type="scientific">Saonia flava</name>
    <dbReference type="NCBI Taxonomy" id="523696"/>
    <lineage>
        <taxon>Bacteria</taxon>
        <taxon>Pseudomonadati</taxon>
        <taxon>Bacteroidota</taxon>
        <taxon>Flavobacteriia</taxon>
        <taxon>Flavobacteriales</taxon>
        <taxon>Flavobacteriaceae</taxon>
        <taxon>Saonia</taxon>
    </lineage>
</organism>
<evidence type="ECO:0000313" key="3">
    <source>
        <dbReference type="Proteomes" id="UP000590442"/>
    </source>
</evidence>
<dbReference type="EMBL" id="JAATJJ010000001">
    <property type="protein sequence ID" value="NJB71347.1"/>
    <property type="molecule type" value="Genomic_DNA"/>
</dbReference>
<proteinExistence type="predicted"/>
<keyword evidence="3" id="KW-1185">Reference proteome</keyword>
<name>A0A846QVT8_9FLAO</name>
<comment type="caution">
    <text evidence="2">The sequence shown here is derived from an EMBL/GenBank/DDBJ whole genome shotgun (WGS) entry which is preliminary data.</text>
</comment>
<sequence>MKASNNRTATESKTGQYFSSFKSSKRAQWALYRNFNR</sequence>
<dbReference type="AlphaFoldDB" id="A0A846QVT8"/>
<protein>
    <submittedName>
        <fullName evidence="2">Uncharacterized protein</fullName>
    </submittedName>
</protein>
<reference evidence="2 3" key="1">
    <citation type="submission" date="2020-03" db="EMBL/GenBank/DDBJ databases">
        <title>Genomic Encyclopedia of Type Strains, Phase IV (KMG-IV): sequencing the most valuable type-strain genomes for metagenomic binning, comparative biology and taxonomic classification.</title>
        <authorList>
            <person name="Goeker M."/>
        </authorList>
    </citation>
    <scope>NUCLEOTIDE SEQUENCE [LARGE SCALE GENOMIC DNA]</scope>
    <source>
        <strain evidence="2 3">DSM 29762</strain>
    </source>
</reference>
<gene>
    <name evidence="2" type="ORF">GGR42_001809</name>
</gene>
<evidence type="ECO:0000313" key="2">
    <source>
        <dbReference type="EMBL" id="NJB71347.1"/>
    </source>
</evidence>
<accession>A0A846QVT8</accession>